<keyword evidence="4" id="KW-1185">Reference proteome</keyword>
<gene>
    <name evidence="3" type="ORF">NBR_LOCUS20012</name>
</gene>
<dbReference type="InterPro" id="IPR041577">
    <property type="entry name" value="RT_RNaseH_2"/>
</dbReference>
<dbReference type="PANTHER" id="PTHR37984">
    <property type="entry name" value="PROTEIN CBG26694"/>
    <property type="match status" value="1"/>
</dbReference>
<evidence type="ECO:0000259" key="2">
    <source>
        <dbReference type="Pfam" id="PF17919"/>
    </source>
</evidence>
<protein>
    <submittedName>
        <fullName evidence="5">RT_RNaseH_2 domain-containing protein</fullName>
    </submittedName>
</protein>
<keyword evidence="1" id="KW-0511">Multifunctional enzyme</keyword>
<evidence type="ECO:0000313" key="3">
    <source>
        <dbReference type="EMBL" id="VDL83748.1"/>
    </source>
</evidence>
<accession>A0A0N4YRY9</accession>
<feature type="domain" description="Reverse transcriptase/retrotransposon-derived protein RNase H-like" evidence="2">
    <location>
        <begin position="13"/>
        <end position="72"/>
    </location>
</feature>
<dbReference type="Proteomes" id="UP000271162">
    <property type="component" value="Unassembled WGS sequence"/>
</dbReference>
<name>A0A0N4YRY9_NIPBR</name>
<reference evidence="3 4" key="2">
    <citation type="submission" date="2018-11" db="EMBL/GenBank/DDBJ databases">
        <authorList>
            <consortium name="Pathogen Informatics"/>
        </authorList>
    </citation>
    <scope>NUCLEOTIDE SEQUENCE [LARGE SCALE GENOMIC DNA]</scope>
</reference>
<dbReference type="SUPFAM" id="SSF56672">
    <property type="entry name" value="DNA/RNA polymerases"/>
    <property type="match status" value="1"/>
</dbReference>
<dbReference type="STRING" id="27835.A0A0N4YRY9"/>
<dbReference type="Pfam" id="PF17919">
    <property type="entry name" value="RT_RNaseH_2"/>
    <property type="match status" value="1"/>
</dbReference>
<dbReference type="InterPro" id="IPR043502">
    <property type="entry name" value="DNA/RNA_pol_sf"/>
</dbReference>
<evidence type="ECO:0000256" key="1">
    <source>
        <dbReference type="ARBA" id="ARBA00023268"/>
    </source>
</evidence>
<dbReference type="InterPro" id="IPR050951">
    <property type="entry name" value="Retrovirus_Pol_polyprotein"/>
</dbReference>
<evidence type="ECO:0000313" key="5">
    <source>
        <dbReference type="WBParaSite" id="NBR_0002001101-mRNA-1"/>
    </source>
</evidence>
<reference evidence="5" key="1">
    <citation type="submission" date="2017-02" db="UniProtKB">
        <authorList>
            <consortium name="WormBaseParasite"/>
        </authorList>
    </citation>
    <scope>IDENTIFICATION</scope>
</reference>
<proteinExistence type="predicted"/>
<sequence>MDLLLKKNAEFHWSCEQEEAFKRAKEVIASPLLFTHYDPKLEIVVAAGASNYSNGVGAVIAHRLENGTEKTI</sequence>
<dbReference type="WBParaSite" id="NBR_0002001101-mRNA-1">
    <property type="protein sequence ID" value="NBR_0002001101-mRNA-1"/>
    <property type="gene ID" value="NBR_0002001101"/>
</dbReference>
<evidence type="ECO:0000313" key="4">
    <source>
        <dbReference type="Proteomes" id="UP000271162"/>
    </source>
</evidence>
<dbReference type="AlphaFoldDB" id="A0A0N4YRY9"/>
<dbReference type="EMBL" id="UYSL01024710">
    <property type="protein sequence ID" value="VDL83748.1"/>
    <property type="molecule type" value="Genomic_DNA"/>
</dbReference>
<dbReference type="GO" id="GO:0003824">
    <property type="term" value="F:catalytic activity"/>
    <property type="evidence" value="ECO:0007669"/>
    <property type="project" value="UniProtKB-KW"/>
</dbReference>
<dbReference type="PANTHER" id="PTHR37984:SF5">
    <property type="entry name" value="PROTEIN NYNRIN-LIKE"/>
    <property type="match status" value="1"/>
</dbReference>
<organism evidence="5">
    <name type="scientific">Nippostrongylus brasiliensis</name>
    <name type="common">Rat hookworm</name>
    <dbReference type="NCBI Taxonomy" id="27835"/>
    <lineage>
        <taxon>Eukaryota</taxon>
        <taxon>Metazoa</taxon>
        <taxon>Ecdysozoa</taxon>
        <taxon>Nematoda</taxon>
        <taxon>Chromadorea</taxon>
        <taxon>Rhabditida</taxon>
        <taxon>Rhabditina</taxon>
        <taxon>Rhabditomorpha</taxon>
        <taxon>Strongyloidea</taxon>
        <taxon>Heligmosomidae</taxon>
        <taxon>Nippostrongylus</taxon>
    </lineage>
</organism>